<organism evidence="2 3">
    <name type="scientific">Umezawaea tangerina</name>
    <dbReference type="NCBI Taxonomy" id="84725"/>
    <lineage>
        <taxon>Bacteria</taxon>
        <taxon>Bacillati</taxon>
        <taxon>Actinomycetota</taxon>
        <taxon>Actinomycetes</taxon>
        <taxon>Pseudonocardiales</taxon>
        <taxon>Pseudonocardiaceae</taxon>
        <taxon>Umezawaea</taxon>
    </lineage>
</organism>
<accession>A0A2T0TLR5</accession>
<dbReference type="OrthoDB" id="3672921at2"/>
<proteinExistence type="predicted"/>
<dbReference type="AlphaFoldDB" id="A0A2T0TLR5"/>
<evidence type="ECO:0000259" key="1">
    <source>
        <dbReference type="PROSITE" id="PS50943"/>
    </source>
</evidence>
<evidence type="ECO:0000313" key="2">
    <source>
        <dbReference type="EMBL" id="PRY46662.1"/>
    </source>
</evidence>
<dbReference type="Gene3D" id="1.10.260.40">
    <property type="entry name" value="lambda repressor-like DNA-binding domains"/>
    <property type="match status" value="1"/>
</dbReference>
<reference evidence="2 3" key="1">
    <citation type="submission" date="2018-03" db="EMBL/GenBank/DDBJ databases">
        <title>Genomic Encyclopedia of Archaeal and Bacterial Type Strains, Phase II (KMG-II): from individual species to whole genera.</title>
        <authorList>
            <person name="Goeker M."/>
        </authorList>
    </citation>
    <scope>NUCLEOTIDE SEQUENCE [LARGE SCALE GENOMIC DNA]</scope>
    <source>
        <strain evidence="2 3">DSM 44720</strain>
    </source>
</reference>
<dbReference type="InterPro" id="IPR001387">
    <property type="entry name" value="Cro/C1-type_HTH"/>
</dbReference>
<dbReference type="Pfam" id="PF13560">
    <property type="entry name" value="HTH_31"/>
    <property type="match status" value="1"/>
</dbReference>
<feature type="domain" description="HTH cro/C1-type" evidence="1">
    <location>
        <begin position="24"/>
        <end position="55"/>
    </location>
</feature>
<dbReference type="PROSITE" id="PS50943">
    <property type="entry name" value="HTH_CROC1"/>
    <property type="match status" value="1"/>
</dbReference>
<protein>
    <submittedName>
        <fullName evidence="2">Helix-turn-helix protein</fullName>
    </submittedName>
</protein>
<comment type="caution">
    <text evidence="2">The sequence shown here is derived from an EMBL/GenBank/DDBJ whole genome shotgun (WGS) entry which is preliminary data.</text>
</comment>
<dbReference type="InterPro" id="IPR043917">
    <property type="entry name" value="DUF5753"/>
</dbReference>
<dbReference type="Pfam" id="PF19054">
    <property type="entry name" value="DUF5753"/>
    <property type="match status" value="1"/>
</dbReference>
<keyword evidence="3" id="KW-1185">Reference proteome</keyword>
<dbReference type="InterPro" id="IPR010982">
    <property type="entry name" value="Lambda_DNA-bd_dom_sf"/>
</dbReference>
<dbReference type="RefSeq" id="WP_106185645.1">
    <property type="nucleotide sequence ID" value="NZ_PVTF01000001.1"/>
</dbReference>
<gene>
    <name evidence="2" type="ORF">CLV43_101941</name>
</gene>
<sequence>MEDLGEDHLARITTARTRELGHELHLARKRANLKATTVAEELGWSPGKLSKLERGWRQTSDWDYGTLLGKLGADPQTRARIHRIASEPDIGHFIRTFDGRLPDSLLCLSIHERSALTLCSYEPILIHGLLQTEAYARAVINPDGTYPADEHDLMVTARMQRQEVLGAPGSPEAVFYIHEAALGNKIGSNQVMHDQMMRLAFMCEWARLSPRVIPRSGRGSAHLATGFCLMTFAKPVRPVAHSDMDFATIFTEEEKSIELYQRKRMALASLALNAEQSRLMFARWADVYDRREDRDDRGPDLA</sequence>
<dbReference type="CDD" id="cd00093">
    <property type="entry name" value="HTH_XRE"/>
    <property type="match status" value="1"/>
</dbReference>
<dbReference type="EMBL" id="PVTF01000001">
    <property type="protein sequence ID" value="PRY46662.1"/>
    <property type="molecule type" value="Genomic_DNA"/>
</dbReference>
<dbReference type="SUPFAM" id="SSF47413">
    <property type="entry name" value="lambda repressor-like DNA-binding domains"/>
    <property type="match status" value="1"/>
</dbReference>
<evidence type="ECO:0000313" key="3">
    <source>
        <dbReference type="Proteomes" id="UP000239494"/>
    </source>
</evidence>
<dbReference type="GO" id="GO:0003677">
    <property type="term" value="F:DNA binding"/>
    <property type="evidence" value="ECO:0007669"/>
    <property type="project" value="InterPro"/>
</dbReference>
<dbReference type="Proteomes" id="UP000239494">
    <property type="component" value="Unassembled WGS sequence"/>
</dbReference>
<name>A0A2T0TLR5_9PSEU</name>